<dbReference type="InterPro" id="IPR006683">
    <property type="entry name" value="Thioestr_dom"/>
</dbReference>
<evidence type="ECO:0000313" key="4">
    <source>
        <dbReference type="Proteomes" id="UP000180194"/>
    </source>
</evidence>
<evidence type="ECO:0000256" key="1">
    <source>
        <dbReference type="ARBA" id="ARBA00022801"/>
    </source>
</evidence>
<dbReference type="EMBL" id="MBRJ01000028">
    <property type="protein sequence ID" value="OHX46813.1"/>
    <property type="molecule type" value="Genomic_DNA"/>
</dbReference>
<name>A0ABX3CQ62_9BACI</name>
<reference evidence="3 4" key="1">
    <citation type="submission" date="2016-07" db="EMBL/GenBank/DDBJ databases">
        <title>Bacillus oceanisediminis whole genome.</title>
        <authorList>
            <person name="Pal Y."/>
            <person name="Verma A."/>
            <person name="Mual P."/>
            <person name="Srinivasan K."/>
        </authorList>
    </citation>
    <scope>NUCLEOTIDE SEQUENCE [LARGE SCALE GENOMIC DNA]</scope>
    <source>
        <strain evidence="3 4">Bhandara28</strain>
    </source>
</reference>
<dbReference type="Pfam" id="PF03061">
    <property type="entry name" value="4HBT"/>
    <property type="match status" value="1"/>
</dbReference>
<gene>
    <name evidence="3" type="ORF">BBV17_21490</name>
</gene>
<dbReference type="Proteomes" id="UP000180194">
    <property type="component" value="Unassembled WGS sequence"/>
</dbReference>
<organism evidence="3 4">
    <name type="scientific">Cytobacillus oceanisediminis</name>
    <dbReference type="NCBI Taxonomy" id="665099"/>
    <lineage>
        <taxon>Bacteria</taxon>
        <taxon>Bacillati</taxon>
        <taxon>Bacillota</taxon>
        <taxon>Bacilli</taxon>
        <taxon>Bacillales</taxon>
        <taxon>Bacillaceae</taxon>
        <taxon>Cytobacillus</taxon>
    </lineage>
</organism>
<proteinExistence type="predicted"/>
<dbReference type="RefSeq" id="WP_009334883.1">
    <property type="nucleotide sequence ID" value="NZ_CP062790.1"/>
</dbReference>
<dbReference type="InterPro" id="IPR029069">
    <property type="entry name" value="HotDog_dom_sf"/>
</dbReference>
<feature type="domain" description="Thioesterase" evidence="2">
    <location>
        <begin position="79"/>
        <end position="151"/>
    </location>
</feature>
<protein>
    <recommendedName>
        <fullName evidence="2">Thioesterase domain-containing protein</fullName>
    </recommendedName>
</protein>
<accession>A0ABX3CQ62</accession>
<sequence>MGGGVGIKTLTAASDILKEIENLSSDEVDQVFHVIRALKGSKKELHYTGRLLGIGFEENEEMSMELGMQNANTYDVAQGGALYTLADVSIGFHIMTQIPQDSEVYNLELKMNYIKPGKGAKLYAKPAIVHLGRSTVVSECKILDEKGQTVAIALGTFFLKHKEEDLK</sequence>
<dbReference type="NCBIfam" id="TIGR00369">
    <property type="entry name" value="unchar_dom_1"/>
    <property type="match status" value="1"/>
</dbReference>
<dbReference type="Gene3D" id="3.10.129.10">
    <property type="entry name" value="Hotdog Thioesterase"/>
    <property type="match status" value="1"/>
</dbReference>
<evidence type="ECO:0000313" key="3">
    <source>
        <dbReference type="EMBL" id="OHX46813.1"/>
    </source>
</evidence>
<evidence type="ECO:0000259" key="2">
    <source>
        <dbReference type="Pfam" id="PF03061"/>
    </source>
</evidence>
<keyword evidence="1" id="KW-0378">Hydrolase</keyword>
<keyword evidence="4" id="KW-1185">Reference proteome</keyword>
<dbReference type="SUPFAM" id="SSF54637">
    <property type="entry name" value="Thioesterase/thiol ester dehydrase-isomerase"/>
    <property type="match status" value="1"/>
</dbReference>
<comment type="caution">
    <text evidence="3">The sequence shown here is derived from an EMBL/GenBank/DDBJ whole genome shotgun (WGS) entry which is preliminary data.</text>
</comment>
<dbReference type="InterPro" id="IPR003736">
    <property type="entry name" value="PAAI_dom"/>
</dbReference>
<dbReference type="CDD" id="cd03443">
    <property type="entry name" value="PaaI_thioesterase"/>
    <property type="match status" value="1"/>
</dbReference>